<reference evidence="3" key="1">
    <citation type="journal article" date="2016" name="Nat. Commun.">
        <title>The Gonium pectorale genome demonstrates co-option of cell cycle regulation during the evolution of multicellularity.</title>
        <authorList>
            <person name="Hanschen E.R."/>
            <person name="Marriage T.N."/>
            <person name="Ferris P.J."/>
            <person name="Hamaji T."/>
            <person name="Toyoda A."/>
            <person name="Fujiyama A."/>
            <person name="Neme R."/>
            <person name="Noguchi H."/>
            <person name="Minakuchi Y."/>
            <person name="Suzuki M."/>
            <person name="Kawai-Toyooka H."/>
            <person name="Smith D.R."/>
            <person name="Sparks H."/>
            <person name="Anderson J."/>
            <person name="Bakaric R."/>
            <person name="Luria V."/>
            <person name="Karger A."/>
            <person name="Kirschner M.W."/>
            <person name="Durand P.M."/>
            <person name="Michod R.E."/>
            <person name="Nozaki H."/>
            <person name="Olson B.J."/>
        </authorList>
    </citation>
    <scope>NUCLEOTIDE SEQUENCE [LARGE SCALE GENOMIC DNA]</scope>
    <source>
        <strain evidence="3">NIES-2863</strain>
    </source>
</reference>
<sequence>MTFSQLHEAMQDYAAGLQSLGTAHHDKVALFSENSCRWLVADGGIMAAGAAGVVRGSSAPPEELLFIAQHSGAVGAVLQDGAALERLLAAAEGHVRSQDGNPLAELRFVVQLWGQPNTARAAALGCPVLSYDAVLRAGREARSAGAFSPPQVSPGDLATLVYTSGTTGHPKGVMLSHANLSYQVRNLTHFLDVQPGERVLSLLPPWHIYERTCSYFVLSRGGHQVYTNIRRMRDDLTAHPPDHFVCVPLVLDTLHTRVRQKLAAAPPLRAAIAGALLAAGAAYVRARRVSEGLSVQHALPAAGGWAATARRLAAVVGAALLVALLTPVHALASKLVYGKIREALGVRKTVISGGGSLAAHLDDFYETIGLQARTRQRWRGWKWVLNGWGLTETSPVLSCRRTHPGQNIRGSVGLPTPGTQLRVVDPDSLAPLPAGQQGLVLARGPGVTGGYYRDEAASARAFRAGDGWFDTGDLGWVAPAGVPLSRCGGHLVLSGRAKDTLVLSSGKNVEPQPIEDAVAASPLIKHVMLLGQDKRELGALVWPDEEALAAAPEAALSPAQLESRLLQEVTRLNAARPDYHPFDHVAHIGVVRAPLSAEAGTLTRTLKPRRPEIMVRHAQEADALLARLRG</sequence>
<keyword evidence="3" id="KW-1185">Reference proteome</keyword>
<dbReference type="InterPro" id="IPR052987">
    <property type="entry name" value="Chloroplast_AMP-bd_Enzymes"/>
</dbReference>
<dbReference type="GO" id="GO:0009507">
    <property type="term" value="C:chloroplast"/>
    <property type="evidence" value="ECO:0007669"/>
    <property type="project" value="TreeGrafter"/>
</dbReference>
<evidence type="ECO:0000313" key="3">
    <source>
        <dbReference type="Proteomes" id="UP000075714"/>
    </source>
</evidence>
<dbReference type="GO" id="GO:0008922">
    <property type="term" value="F:long-chain fatty acid [acyl-carrier-protein] ligase activity"/>
    <property type="evidence" value="ECO:0007669"/>
    <property type="project" value="TreeGrafter"/>
</dbReference>
<dbReference type="Pfam" id="PF23562">
    <property type="entry name" value="AMP-binding_C_3"/>
    <property type="match status" value="1"/>
</dbReference>
<protein>
    <recommendedName>
        <fullName evidence="1">AMP-dependent synthetase/ligase domain-containing protein</fullName>
    </recommendedName>
</protein>
<dbReference type="PROSITE" id="PS00455">
    <property type="entry name" value="AMP_BINDING"/>
    <property type="match status" value="1"/>
</dbReference>
<evidence type="ECO:0000259" key="1">
    <source>
        <dbReference type="Pfam" id="PF00501"/>
    </source>
</evidence>
<dbReference type="PANTHER" id="PTHR43813:SF1">
    <property type="entry name" value="ACYL-ACTIVATING ENZYME 16, CHLOROPLASTIC-RELATED"/>
    <property type="match status" value="1"/>
</dbReference>
<dbReference type="InterPro" id="IPR000873">
    <property type="entry name" value="AMP-dep_synth/lig_dom"/>
</dbReference>
<dbReference type="PANTHER" id="PTHR43813">
    <property type="entry name" value="ACYL-ACTIVATING ENZYME 16, CHLOROPLASTIC-RELATED"/>
    <property type="match status" value="1"/>
</dbReference>
<gene>
    <name evidence="2" type="ORF">GPECTOR_14g62</name>
</gene>
<dbReference type="AlphaFoldDB" id="A0A150GMS1"/>
<evidence type="ECO:0000313" key="2">
    <source>
        <dbReference type="EMBL" id="KXZ51078.1"/>
    </source>
</evidence>
<dbReference type="Proteomes" id="UP000075714">
    <property type="component" value="Unassembled WGS sequence"/>
</dbReference>
<dbReference type="Pfam" id="PF00501">
    <property type="entry name" value="AMP-binding"/>
    <property type="match status" value="1"/>
</dbReference>
<accession>A0A150GMS1</accession>
<proteinExistence type="predicted"/>
<dbReference type="Gene3D" id="3.40.50.12780">
    <property type="entry name" value="N-terminal domain of ligase-like"/>
    <property type="match status" value="2"/>
</dbReference>
<organism evidence="2 3">
    <name type="scientific">Gonium pectorale</name>
    <name type="common">Green alga</name>
    <dbReference type="NCBI Taxonomy" id="33097"/>
    <lineage>
        <taxon>Eukaryota</taxon>
        <taxon>Viridiplantae</taxon>
        <taxon>Chlorophyta</taxon>
        <taxon>core chlorophytes</taxon>
        <taxon>Chlorophyceae</taxon>
        <taxon>CS clade</taxon>
        <taxon>Chlamydomonadales</taxon>
        <taxon>Volvocaceae</taxon>
        <taxon>Gonium</taxon>
    </lineage>
</organism>
<dbReference type="InterPro" id="IPR042099">
    <property type="entry name" value="ANL_N_sf"/>
</dbReference>
<dbReference type="STRING" id="33097.A0A150GMS1"/>
<dbReference type="GO" id="GO:0030497">
    <property type="term" value="P:fatty acid elongation"/>
    <property type="evidence" value="ECO:0007669"/>
    <property type="project" value="TreeGrafter"/>
</dbReference>
<dbReference type="InterPro" id="IPR020845">
    <property type="entry name" value="AMP-binding_CS"/>
</dbReference>
<feature type="domain" description="AMP-dependent synthetase/ligase" evidence="1">
    <location>
        <begin position="1"/>
        <end position="452"/>
    </location>
</feature>
<comment type="caution">
    <text evidence="2">The sequence shown here is derived from an EMBL/GenBank/DDBJ whole genome shotgun (WGS) entry which is preliminary data.</text>
</comment>
<dbReference type="EMBL" id="LSYV01000015">
    <property type="protein sequence ID" value="KXZ51078.1"/>
    <property type="molecule type" value="Genomic_DNA"/>
</dbReference>
<dbReference type="OrthoDB" id="1700726at2759"/>
<dbReference type="SUPFAM" id="SSF56801">
    <property type="entry name" value="Acetyl-CoA synthetase-like"/>
    <property type="match status" value="1"/>
</dbReference>
<name>A0A150GMS1_GONPE</name>